<dbReference type="EMBL" id="MJMG01000001">
    <property type="protein sequence ID" value="OEY86957.1"/>
    <property type="molecule type" value="Genomic_DNA"/>
</dbReference>
<evidence type="ECO:0000313" key="2">
    <source>
        <dbReference type="EMBL" id="OEY86957.1"/>
    </source>
</evidence>
<gene>
    <name evidence="2" type="ORF">BIY23_00435</name>
</gene>
<protein>
    <submittedName>
        <fullName evidence="2">tRNA (Adenosine(37)-N6)-threonylcarbamoyltransferase complex dimerization subunit type 1 TsaB</fullName>
    </submittedName>
</protein>
<keyword evidence="3" id="KW-1185">Reference proteome</keyword>
<dbReference type="InterPro" id="IPR000905">
    <property type="entry name" value="Gcp-like_dom"/>
</dbReference>
<dbReference type="InterPro" id="IPR043129">
    <property type="entry name" value="ATPase_NBD"/>
</dbReference>
<dbReference type="AlphaFoldDB" id="A0A1E7QKM6"/>
<keyword evidence="2" id="KW-0808">Transferase</keyword>
<name>A0A1E7QKM6_WOLPI</name>
<organism evidence="2 3">
    <name type="scientific">Wolbachia pipientis</name>
    <dbReference type="NCBI Taxonomy" id="955"/>
    <lineage>
        <taxon>Bacteria</taxon>
        <taxon>Pseudomonadati</taxon>
        <taxon>Pseudomonadota</taxon>
        <taxon>Alphaproteobacteria</taxon>
        <taxon>Rickettsiales</taxon>
        <taxon>Anaplasmataceae</taxon>
        <taxon>Wolbachieae</taxon>
        <taxon>Wolbachia</taxon>
    </lineage>
</organism>
<dbReference type="InterPro" id="IPR022496">
    <property type="entry name" value="T6A_TsaB"/>
</dbReference>
<dbReference type="Proteomes" id="UP000175679">
    <property type="component" value="Unassembled WGS sequence"/>
</dbReference>
<evidence type="ECO:0000313" key="3">
    <source>
        <dbReference type="Proteomes" id="UP000175679"/>
    </source>
</evidence>
<accession>A0A1E7QKM6</accession>
<dbReference type="OrthoDB" id="9809995at2"/>
<reference evidence="2 3" key="1">
    <citation type="submission" date="2016-09" db="EMBL/GenBank/DDBJ databases">
        <title>Genomic evidence for plant-parasitic nematodes as the earliest Wolbachia hosts.</title>
        <authorList>
            <person name="Brown A.M."/>
            <person name="Wasala S.K."/>
            <person name="Howe D.K."/>
            <person name="Peetz A.B."/>
            <person name="Zasada I.A."/>
            <person name="Denver D.R."/>
        </authorList>
    </citation>
    <scope>NUCLEOTIDE SEQUENCE [LARGE SCALE GENOMIC DNA]</scope>
    <source>
        <strain evidence="3">wPpe</strain>
    </source>
</reference>
<sequence>MSILAIDTIGSYSSIAIIDYNGNYFIEHNIVANNHAESFFSVLDTLFDKYGYNYDKIDHLVVVTGPGSFTGIRVGLSAATGISIATNKPLYGISALEAQAYAISSLKKGSKENIRSTIKSSKEIYTQLFDSSLLQLSEPEVINEDYLALSALDARHAGLLVLYRLKNRQKLNDAKALYLSRPKMY</sequence>
<dbReference type="GO" id="GO:0002949">
    <property type="term" value="P:tRNA threonylcarbamoyladenosine modification"/>
    <property type="evidence" value="ECO:0007669"/>
    <property type="project" value="InterPro"/>
</dbReference>
<dbReference type="RefSeq" id="WP_070064608.1">
    <property type="nucleotide sequence ID" value="NZ_MJMG01000001.1"/>
</dbReference>
<dbReference type="NCBIfam" id="TIGR03725">
    <property type="entry name" value="T6A_YeaZ"/>
    <property type="match status" value="1"/>
</dbReference>
<proteinExistence type="predicted"/>
<evidence type="ECO:0000259" key="1">
    <source>
        <dbReference type="Pfam" id="PF00814"/>
    </source>
</evidence>
<dbReference type="SUPFAM" id="SSF53067">
    <property type="entry name" value="Actin-like ATPase domain"/>
    <property type="match status" value="1"/>
</dbReference>
<feature type="domain" description="Gcp-like" evidence="1">
    <location>
        <begin position="30"/>
        <end position="104"/>
    </location>
</feature>
<dbReference type="Gene3D" id="3.30.420.40">
    <property type="match status" value="1"/>
</dbReference>
<dbReference type="GO" id="GO:0016740">
    <property type="term" value="F:transferase activity"/>
    <property type="evidence" value="ECO:0007669"/>
    <property type="project" value="UniProtKB-KW"/>
</dbReference>
<dbReference type="Pfam" id="PF00814">
    <property type="entry name" value="TsaD"/>
    <property type="match status" value="1"/>
</dbReference>
<comment type="caution">
    <text evidence="2">The sequence shown here is derived from an EMBL/GenBank/DDBJ whole genome shotgun (WGS) entry which is preliminary data.</text>
</comment>